<keyword evidence="3" id="KW-0378">Hydrolase</keyword>
<evidence type="ECO:0000313" key="4">
    <source>
        <dbReference type="Proteomes" id="UP000606194"/>
    </source>
</evidence>
<dbReference type="InterPro" id="IPR029058">
    <property type="entry name" value="AB_hydrolase_fold"/>
</dbReference>
<sequence length="318" mass="34791">MNATQGPRPLSSPAVDPRDPLSPGTHTLVVQHGTAAVDQRYRVAGTGPVCVAHSGGLGIGWESLRVPELERSMTVVYLEPVGTGASGRLADPRDYTLATYTHFLHAVIEHLGLAEAALLGHSHGGFVAQRYALDHPERLASLVLYDTSPMTGEEFRAAAVADMQSFVQRHADERPEVATYVAGLTTRLERSDDEGATKVLRTISPAYFHDYWGREEEFAVGRASLRMFAAPAWGGVEPPFDVREELPRLTAPALVLVGGDAFICGTRWAHMMHRLLADARLVILQETGYLGHIERPEKFTAAVRDLLNGRPCGRRSRR</sequence>
<dbReference type="InterPro" id="IPR000073">
    <property type="entry name" value="AB_hydrolase_1"/>
</dbReference>
<comment type="caution">
    <text evidence="3">The sequence shown here is derived from an EMBL/GenBank/DDBJ whole genome shotgun (WGS) entry which is preliminary data.</text>
</comment>
<dbReference type="GO" id="GO:0016787">
    <property type="term" value="F:hydrolase activity"/>
    <property type="evidence" value="ECO:0007669"/>
    <property type="project" value="UniProtKB-KW"/>
</dbReference>
<gene>
    <name evidence="3" type="ORF">GCM10010269_82400</name>
</gene>
<reference evidence="3" key="2">
    <citation type="submission" date="2020-09" db="EMBL/GenBank/DDBJ databases">
        <authorList>
            <person name="Sun Q."/>
            <person name="Ohkuma M."/>
        </authorList>
    </citation>
    <scope>NUCLEOTIDE SEQUENCE</scope>
    <source>
        <strain evidence="3">JCM 4386</strain>
    </source>
</reference>
<dbReference type="RefSeq" id="WP_190154446.1">
    <property type="nucleotide sequence ID" value="NZ_BMTL01000072.1"/>
</dbReference>
<dbReference type="GO" id="GO:0016020">
    <property type="term" value="C:membrane"/>
    <property type="evidence" value="ECO:0007669"/>
    <property type="project" value="TreeGrafter"/>
</dbReference>
<dbReference type="AlphaFoldDB" id="A0A918GEZ1"/>
<feature type="region of interest" description="Disordered" evidence="1">
    <location>
        <begin position="1"/>
        <end position="24"/>
    </location>
</feature>
<dbReference type="PANTHER" id="PTHR43798">
    <property type="entry name" value="MONOACYLGLYCEROL LIPASE"/>
    <property type="match status" value="1"/>
</dbReference>
<organism evidence="3 4">
    <name type="scientific">Streptomyces humidus</name>
    <dbReference type="NCBI Taxonomy" id="52259"/>
    <lineage>
        <taxon>Bacteria</taxon>
        <taxon>Bacillati</taxon>
        <taxon>Actinomycetota</taxon>
        <taxon>Actinomycetes</taxon>
        <taxon>Kitasatosporales</taxon>
        <taxon>Streptomycetaceae</taxon>
        <taxon>Streptomyces</taxon>
    </lineage>
</organism>
<feature type="domain" description="AB hydrolase-1" evidence="2">
    <location>
        <begin position="53"/>
        <end position="169"/>
    </location>
</feature>
<dbReference type="InterPro" id="IPR050266">
    <property type="entry name" value="AB_hydrolase_sf"/>
</dbReference>
<evidence type="ECO:0000259" key="2">
    <source>
        <dbReference type="Pfam" id="PF00561"/>
    </source>
</evidence>
<accession>A0A918GEZ1</accession>
<evidence type="ECO:0000256" key="1">
    <source>
        <dbReference type="SAM" id="MobiDB-lite"/>
    </source>
</evidence>
<dbReference type="PRINTS" id="PR00111">
    <property type="entry name" value="ABHYDROLASE"/>
</dbReference>
<name>A0A918GEZ1_9ACTN</name>
<dbReference type="Gene3D" id="3.40.50.1820">
    <property type="entry name" value="alpha/beta hydrolase"/>
    <property type="match status" value="1"/>
</dbReference>
<dbReference type="PANTHER" id="PTHR43798:SF33">
    <property type="entry name" value="HYDROLASE, PUTATIVE (AFU_ORTHOLOGUE AFUA_2G14860)-RELATED"/>
    <property type="match status" value="1"/>
</dbReference>
<protein>
    <submittedName>
        <fullName evidence="3">Hydrolase</fullName>
    </submittedName>
</protein>
<dbReference type="Pfam" id="PF00561">
    <property type="entry name" value="Abhydrolase_1"/>
    <property type="match status" value="1"/>
</dbReference>
<reference evidence="3" key="1">
    <citation type="journal article" date="2014" name="Int. J. Syst. Evol. Microbiol.">
        <title>Complete genome sequence of Corynebacterium casei LMG S-19264T (=DSM 44701T), isolated from a smear-ripened cheese.</title>
        <authorList>
            <consortium name="US DOE Joint Genome Institute (JGI-PGF)"/>
            <person name="Walter F."/>
            <person name="Albersmeier A."/>
            <person name="Kalinowski J."/>
            <person name="Ruckert C."/>
        </authorList>
    </citation>
    <scope>NUCLEOTIDE SEQUENCE</scope>
    <source>
        <strain evidence="3">JCM 4386</strain>
    </source>
</reference>
<keyword evidence="4" id="KW-1185">Reference proteome</keyword>
<dbReference type="SUPFAM" id="SSF53474">
    <property type="entry name" value="alpha/beta-Hydrolases"/>
    <property type="match status" value="1"/>
</dbReference>
<evidence type="ECO:0000313" key="3">
    <source>
        <dbReference type="EMBL" id="GGS31398.1"/>
    </source>
</evidence>
<dbReference type="EMBL" id="BMTL01000072">
    <property type="protein sequence ID" value="GGS31398.1"/>
    <property type="molecule type" value="Genomic_DNA"/>
</dbReference>
<proteinExistence type="predicted"/>
<dbReference type="Proteomes" id="UP000606194">
    <property type="component" value="Unassembled WGS sequence"/>
</dbReference>